<accession>A0A2U3KHZ6</accession>
<dbReference type="EMBL" id="OMOF01000119">
    <property type="protein sequence ID" value="SPF39278.1"/>
    <property type="molecule type" value="Genomic_DNA"/>
</dbReference>
<dbReference type="Proteomes" id="UP000238916">
    <property type="component" value="Unassembled WGS sequence"/>
</dbReference>
<protein>
    <submittedName>
        <fullName evidence="1">Uncharacterized protein</fullName>
    </submittedName>
</protein>
<evidence type="ECO:0000313" key="2">
    <source>
        <dbReference type="Proteomes" id="UP000238916"/>
    </source>
</evidence>
<reference evidence="2" key="1">
    <citation type="submission" date="2018-02" db="EMBL/GenBank/DDBJ databases">
        <authorList>
            <person name="Hausmann B."/>
        </authorList>
    </citation>
    <scope>NUCLEOTIDE SEQUENCE [LARGE SCALE GENOMIC DNA]</scope>
    <source>
        <strain evidence="2">Peat soil MAG SbF1</strain>
    </source>
</reference>
<proteinExistence type="predicted"/>
<organism evidence="1 2">
    <name type="scientific">Candidatus Desulfosporosinus infrequens</name>
    <dbReference type="NCBI Taxonomy" id="2043169"/>
    <lineage>
        <taxon>Bacteria</taxon>
        <taxon>Bacillati</taxon>
        <taxon>Bacillota</taxon>
        <taxon>Clostridia</taxon>
        <taxon>Eubacteriales</taxon>
        <taxon>Desulfitobacteriaceae</taxon>
        <taxon>Desulfosporosinus</taxon>
    </lineage>
</organism>
<dbReference type="AlphaFoldDB" id="A0A2U3KHZ6"/>
<evidence type="ECO:0000313" key="1">
    <source>
        <dbReference type="EMBL" id="SPF39278.1"/>
    </source>
</evidence>
<gene>
    <name evidence="1" type="ORF">SBF1_2050009</name>
</gene>
<name>A0A2U3KHZ6_9FIRM</name>
<sequence length="246" mass="27813">MRIIVHIHIMLSKVILPILPVPSVTVITPLSQFSEVIEMLSPDDLQSYFKAIDLSTPIILRKSLMKRLVENLLITARNEAEESINLMSATSNGLKELNTFLDWEIEQGKNDSYEKRQITEIVQKIEEQYNLANRALGLIGELIFHLLDLFETVASDQDYAALLGVSVQDIIDARAWFNVNIMDGDGDYKPSFGEITGIYPLEMGADGKTRQQGPFLRALVEAECNDLLEHSKYVDVINILKEMVME</sequence>